<name>A0A6A6CER4_ZASCE</name>
<dbReference type="RefSeq" id="XP_033666593.1">
    <property type="nucleotide sequence ID" value="XM_033807040.1"/>
</dbReference>
<gene>
    <name evidence="2" type="ORF">M409DRAFT_23994</name>
</gene>
<protein>
    <recommendedName>
        <fullName evidence="4">SnoaL-like domain-containing protein</fullName>
    </recommendedName>
</protein>
<feature type="region of interest" description="Disordered" evidence="1">
    <location>
        <begin position="1"/>
        <end position="22"/>
    </location>
</feature>
<sequence length="174" mass="19973">MTEEDIDPEETEESIEDPPSLELLNLLPNPDEMPLEDYLKAMGVFCIQMHNHLHPVEIAKLAPLFVSSKFHVKASPEIYMIATSLKEYLSNVKYFRKTNPHYHVVSKNLSVDLNEELGEATLIATMETHGLLGASDNLVRQSVYMGHWRRRKHTGRWYAQRLEIIRGPGSEPTF</sequence>
<keyword evidence="3" id="KW-1185">Reference proteome</keyword>
<evidence type="ECO:0000313" key="3">
    <source>
        <dbReference type="Proteomes" id="UP000799537"/>
    </source>
</evidence>
<dbReference type="AlphaFoldDB" id="A0A6A6CER4"/>
<evidence type="ECO:0008006" key="4">
    <source>
        <dbReference type="Google" id="ProtNLM"/>
    </source>
</evidence>
<accession>A0A6A6CER4</accession>
<organism evidence="2 3">
    <name type="scientific">Zasmidium cellare ATCC 36951</name>
    <dbReference type="NCBI Taxonomy" id="1080233"/>
    <lineage>
        <taxon>Eukaryota</taxon>
        <taxon>Fungi</taxon>
        <taxon>Dikarya</taxon>
        <taxon>Ascomycota</taxon>
        <taxon>Pezizomycotina</taxon>
        <taxon>Dothideomycetes</taxon>
        <taxon>Dothideomycetidae</taxon>
        <taxon>Mycosphaerellales</taxon>
        <taxon>Mycosphaerellaceae</taxon>
        <taxon>Zasmidium</taxon>
    </lineage>
</organism>
<dbReference type="Proteomes" id="UP000799537">
    <property type="component" value="Unassembled WGS sequence"/>
</dbReference>
<evidence type="ECO:0000256" key="1">
    <source>
        <dbReference type="SAM" id="MobiDB-lite"/>
    </source>
</evidence>
<proteinExistence type="predicted"/>
<dbReference type="GeneID" id="54560312"/>
<evidence type="ECO:0000313" key="2">
    <source>
        <dbReference type="EMBL" id="KAF2165704.1"/>
    </source>
</evidence>
<reference evidence="2" key="1">
    <citation type="journal article" date="2020" name="Stud. Mycol.">
        <title>101 Dothideomycetes genomes: a test case for predicting lifestyles and emergence of pathogens.</title>
        <authorList>
            <person name="Haridas S."/>
            <person name="Albert R."/>
            <person name="Binder M."/>
            <person name="Bloem J."/>
            <person name="Labutti K."/>
            <person name="Salamov A."/>
            <person name="Andreopoulos B."/>
            <person name="Baker S."/>
            <person name="Barry K."/>
            <person name="Bills G."/>
            <person name="Bluhm B."/>
            <person name="Cannon C."/>
            <person name="Castanera R."/>
            <person name="Culley D."/>
            <person name="Daum C."/>
            <person name="Ezra D."/>
            <person name="Gonzalez J."/>
            <person name="Henrissat B."/>
            <person name="Kuo A."/>
            <person name="Liang C."/>
            <person name="Lipzen A."/>
            <person name="Lutzoni F."/>
            <person name="Magnuson J."/>
            <person name="Mondo S."/>
            <person name="Nolan M."/>
            <person name="Ohm R."/>
            <person name="Pangilinan J."/>
            <person name="Park H.-J."/>
            <person name="Ramirez L."/>
            <person name="Alfaro M."/>
            <person name="Sun H."/>
            <person name="Tritt A."/>
            <person name="Yoshinaga Y."/>
            <person name="Zwiers L.-H."/>
            <person name="Turgeon B."/>
            <person name="Goodwin S."/>
            <person name="Spatafora J."/>
            <person name="Crous P."/>
            <person name="Grigoriev I."/>
        </authorList>
    </citation>
    <scope>NUCLEOTIDE SEQUENCE</scope>
    <source>
        <strain evidence="2">ATCC 36951</strain>
    </source>
</reference>
<feature type="compositionally biased region" description="Acidic residues" evidence="1">
    <location>
        <begin position="1"/>
        <end position="16"/>
    </location>
</feature>
<dbReference type="EMBL" id="ML993599">
    <property type="protein sequence ID" value="KAF2165704.1"/>
    <property type="molecule type" value="Genomic_DNA"/>
</dbReference>